<feature type="transmembrane region" description="Helical" evidence="6">
    <location>
        <begin position="262"/>
        <end position="286"/>
    </location>
</feature>
<feature type="transmembrane region" description="Helical" evidence="6">
    <location>
        <begin position="441"/>
        <end position="464"/>
    </location>
</feature>
<organism evidence="8">
    <name type="scientific">hydrothermal vent metagenome</name>
    <dbReference type="NCBI Taxonomy" id="652676"/>
    <lineage>
        <taxon>unclassified sequences</taxon>
        <taxon>metagenomes</taxon>
        <taxon>ecological metagenomes</taxon>
    </lineage>
</organism>
<feature type="transmembrane region" description="Helical" evidence="6">
    <location>
        <begin position="209"/>
        <end position="228"/>
    </location>
</feature>
<name>A0A3B1B068_9ZZZZ</name>
<dbReference type="Pfam" id="PF11700">
    <property type="entry name" value="ATG22"/>
    <property type="match status" value="1"/>
</dbReference>
<feature type="transmembrane region" description="Helical" evidence="6">
    <location>
        <begin position="407"/>
        <end position="429"/>
    </location>
</feature>
<evidence type="ECO:0000256" key="2">
    <source>
        <dbReference type="ARBA" id="ARBA00022448"/>
    </source>
</evidence>
<dbReference type="InterPro" id="IPR020846">
    <property type="entry name" value="MFS_dom"/>
</dbReference>
<dbReference type="PROSITE" id="PS50850">
    <property type="entry name" value="MFS"/>
    <property type="match status" value="1"/>
</dbReference>
<keyword evidence="2" id="KW-0813">Transport</keyword>
<feature type="transmembrane region" description="Helical" evidence="6">
    <location>
        <begin position="93"/>
        <end position="112"/>
    </location>
</feature>
<reference evidence="8" key="1">
    <citation type="submission" date="2018-06" db="EMBL/GenBank/DDBJ databases">
        <authorList>
            <person name="Zhirakovskaya E."/>
        </authorList>
    </citation>
    <scope>NUCLEOTIDE SEQUENCE</scope>
</reference>
<dbReference type="AlphaFoldDB" id="A0A3B1B068"/>
<dbReference type="PANTHER" id="PTHR23519:SF1">
    <property type="entry name" value="AUTOPHAGY-RELATED PROTEIN 22"/>
    <property type="match status" value="1"/>
</dbReference>
<dbReference type="InterPro" id="IPR036259">
    <property type="entry name" value="MFS_trans_sf"/>
</dbReference>
<evidence type="ECO:0000256" key="5">
    <source>
        <dbReference type="ARBA" id="ARBA00023136"/>
    </source>
</evidence>
<feature type="transmembrane region" description="Helical" evidence="6">
    <location>
        <begin position="368"/>
        <end position="387"/>
    </location>
</feature>
<evidence type="ECO:0000256" key="4">
    <source>
        <dbReference type="ARBA" id="ARBA00022989"/>
    </source>
</evidence>
<gene>
    <name evidence="8" type="ORF">MNBD_ALPHA03-314</name>
</gene>
<dbReference type="Gene3D" id="1.20.1250.20">
    <property type="entry name" value="MFS general substrate transporter like domains"/>
    <property type="match status" value="1"/>
</dbReference>
<feature type="transmembrane region" description="Helical" evidence="6">
    <location>
        <begin position="328"/>
        <end position="345"/>
    </location>
</feature>
<dbReference type="InterPro" id="IPR024671">
    <property type="entry name" value="Atg22-like"/>
</dbReference>
<comment type="subcellular location">
    <subcellularLocation>
        <location evidence="1">Endomembrane system</location>
        <topology evidence="1">Multi-pass membrane protein</topology>
    </subcellularLocation>
</comment>
<feature type="transmembrane region" description="Helical" evidence="6">
    <location>
        <begin position="160"/>
        <end position="180"/>
    </location>
</feature>
<dbReference type="PANTHER" id="PTHR23519">
    <property type="entry name" value="AUTOPHAGY-RELATED PROTEIN 22"/>
    <property type="match status" value="1"/>
</dbReference>
<accession>A0A3B1B068</accession>
<sequence length="471" mass="49650">MSEQEISASGQSLESVSKKGVWGWMLFDWAAQPFHTLLVTFIFAGYFAAQVAPDAATGQIWWGYMAAISGIFIAVLSPILGSIADATGPRKPWIAFFTLLTAVGAAFLWYAVPGGGGIAFWILIAFGAGLIGIEFAAVFNNAIMPDLVTREKLGRLSGSAWALGYIGGLVTLFLVLLAMVETPAGSGQTLIGMTPILGLDEVNRGGERAVGPLAAVWLLVFIIPFFLFTPDTAKPKNVQGAVKNGLKELIATLRNLPKTPSLFAYLGSSMFYRDALNGLFIFGGVYATGVLEWETTQLGLFGILAGFTGAIGAWFGGRLDDKFGPKRVITVSVIVLVIVCLMIVTTDRTTLLTMPIVDTGGPFAGPDILFYICGALIGAAGGSLQAASRTLMVDQAVGGDMTQAFGLYALSGKATAFMAPALVAFFTGVVGKTMMGLSDSAAQRLGISTLIGLFVIGLVLLNWVKEHEKQA</sequence>
<protein>
    <submittedName>
        <fullName evidence="8">Uncharacterized MFS-type transporter</fullName>
    </submittedName>
</protein>
<dbReference type="InterPro" id="IPR050495">
    <property type="entry name" value="ATG22/LtaA_families"/>
</dbReference>
<evidence type="ECO:0000259" key="7">
    <source>
        <dbReference type="PROSITE" id="PS50850"/>
    </source>
</evidence>
<evidence type="ECO:0000256" key="1">
    <source>
        <dbReference type="ARBA" id="ARBA00004127"/>
    </source>
</evidence>
<feature type="transmembrane region" description="Helical" evidence="6">
    <location>
        <begin position="298"/>
        <end position="316"/>
    </location>
</feature>
<feature type="domain" description="Major facilitator superfamily (MFS) profile" evidence="7">
    <location>
        <begin position="217"/>
        <end position="471"/>
    </location>
</feature>
<feature type="transmembrane region" description="Helical" evidence="6">
    <location>
        <begin position="21"/>
        <end position="49"/>
    </location>
</feature>
<evidence type="ECO:0000256" key="3">
    <source>
        <dbReference type="ARBA" id="ARBA00022692"/>
    </source>
</evidence>
<feature type="transmembrane region" description="Helical" evidence="6">
    <location>
        <begin position="61"/>
        <end position="81"/>
    </location>
</feature>
<dbReference type="EMBL" id="UOFW01000208">
    <property type="protein sequence ID" value="VAX07481.1"/>
    <property type="molecule type" value="Genomic_DNA"/>
</dbReference>
<feature type="transmembrane region" description="Helical" evidence="6">
    <location>
        <begin position="118"/>
        <end position="139"/>
    </location>
</feature>
<keyword evidence="5 6" id="KW-0472">Membrane</keyword>
<dbReference type="SUPFAM" id="SSF103473">
    <property type="entry name" value="MFS general substrate transporter"/>
    <property type="match status" value="1"/>
</dbReference>
<dbReference type="GO" id="GO:0022857">
    <property type="term" value="F:transmembrane transporter activity"/>
    <property type="evidence" value="ECO:0007669"/>
    <property type="project" value="InterPro"/>
</dbReference>
<keyword evidence="3 6" id="KW-0812">Transmembrane</keyword>
<keyword evidence="4 6" id="KW-1133">Transmembrane helix</keyword>
<evidence type="ECO:0000256" key="6">
    <source>
        <dbReference type="SAM" id="Phobius"/>
    </source>
</evidence>
<proteinExistence type="predicted"/>
<evidence type="ECO:0000313" key="8">
    <source>
        <dbReference type="EMBL" id="VAX07481.1"/>
    </source>
</evidence>
<dbReference type="GO" id="GO:0012505">
    <property type="term" value="C:endomembrane system"/>
    <property type="evidence" value="ECO:0007669"/>
    <property type="project" value="UniProtKB-SubCell"/>
</dbReference>